<evidence type="ECO:0000313" key="5">
    <source>
        <dbReference type="EMBL" id="PIY59517.1"/>
    </source>
</evidence>
<dbReference type="NCBIfam" id="TIGR00180">
    <property type="entry name" value="parB_part"/>
    <property type="match status" value="1"/>
</dbReference>
<dbReference type="InterPro" id="IPR050336">
    <property type="entry name" value="Chromosome_partition/occlusion"/>
</dbReference>
<evidence type="ECO:0000259" key="4">
    <source>
        <dbReference type="SMART" id="SM00470"/>
    </source>
</evidence>
<evidence type="ECO:0000256" key="2">
    <source>
        <dbReference type="ARBA" id="ARBA00022829"/>
    </source>
</evidence>
<evidence type="ECO:0000313" key="6">
    <source>
        <dbReference type="Proteomes" id="UP000230363"/>
    </source>
</evidence>
<dbReference type="Gene3D" id="1.10.10.2830">
    <property type="match status" value="1"/>
</dbReference>
<comment type="caution">
    <text evidence="5">The sequence shown here is derived from an EMBL/GenBank/DDBJ whole genome shotgun (WGS) entry which is preliminary data.</text>
</comment>
<gene>
    <name evidence="5" type="ORF">COY96_01420</name>
</gene>
<dbReference type="FunFam" id="3.90.1530.30:FF:000001">
    <property type="entry name" value="Chromosome partitioning protein ParB"/>
    <property type="match status" value="1"/>
</dbReference>
<dbReference type="InterPro" id="IPR003115">
    <property type="entry name" value="ParB_N"/>
</dbReference>
<dbReference type="SMART" id="SM00470">
    <property type="entry name" value="ParB"/>
    <property type="match status" value="1"/>
</dbReference>
<keyword evidence="3" id="KW-0238">DNA-binding</keyword>
<dbReference type="InterPro" id="IPR004437">
    <property type="entry name" value="ParB/RepB/Spo0J"/>
</dbReference>
<dbReference type="PANTHER" id="PTHR33375">
    <property type="entry name" value="CHROMOSOME-PARTITIONING PROTEIN PARB-RELATED"/>
    <property type="match status" value="1"/>
</dbReference>
<dbReference type="InterPro" id="IPR041468">
    <property type="entry name" value="HTH_ParB/Spo0J"/>
</dbReference>
<dbReference type="Pfam" id="PF17762">
    <property type="entry name" value="HTH_ParB"/>
    <property type="match status" value="1"/>
</dbReference>
<organism evidence="5 6">
    <name type="scientific">Candidatus Wolfebacteria bacterium CG_4_10_14_0_8_um_filter_37_11</name>
    <dbReference type="NCBI Taxonomy" id="1975062"/>
    <lineage>
        <taxon>Bacteria</taxon>
        <taxon>Candidatus Wolfeibacteriota</taxon>
    </lineage>
</organism>
<dbReference type="CDD" id="cd16393">
    <property type="entry name" value="SPO0J_N"/>
    <property type="match status" value="1"/>
</dbReference>
<evidence type="ECO:0000256" key="1">
    <source>
        <dbReference type="ARBA" id="ARBA00006295"/>
    </source>
</evidence>
<dbReference type="Pfam" id="PF02195">
    <property type="entry name" value="ParB_N"/>
    <property type="match status" value="1"/>
</dbReference>
<sequence length="241" mass="27151">MNDKKSFVNNAIFHIEIEKIKPNPFQPRKTFDEESLKELAASIREFGVIQPIIVTKIVHEIETGTQVEYQLIAGERRLMASKLIGLERIPAIIKRIVPSEGAVQMEMAIVENLQRSSLNPIETARAYAKLQDQFGLTQREVAAKLGKSRETIANAVRLLNLPTEIQDALADGKINESQGRLLLTIDDLSQQIAVFQDLLSNNLSVRELKNKIRRTTALTKEKMELPAENIAVDPEINDMQE</sequence>
<dbReference type="Gene3D" id="3.90.1530.30">
    <property type="match status" value="1"/>
</dbReference>
<comment type="similarity">
    <text evidence="1">Belongs to the ParB family.</text>
</comment>
<reference evidence="6" key="1">
    <citation type="submission" date="2017-09" db="EMBL/GenBank/DDBJ databases">
        <title>Depth-based differentiation of microbial function through sediment-hosted aquifers and enrichment of novel symbionts in the deep terrestrial subsurface.</title>
        <authorList>
            <person name="Probst A.J."/>
            <person name="Ladd B."/>
            <person name="Jarett J.K."/>
            <person name="Geller-Mcgrath D.E."/>
            <person name="Sieber C.M.K."/>
            <person name="Emerson J.B."/>
            <person name="Anantharaman K."/>
            <person name="Thomas B.C."/>
            <person name="Malmstrom R."/>
            <person name="Stieglmeier M."/>
            <person name="Klingl A."/>
            <person name="Woyke T."/>
            <person name="Ryan C.M."/>
            <person name="Banfield J.F."/>
        </authorList>
    </citation>
    <scope>NUCLEOTIDE SEQUENCE [LARGE SCALE GENOMIC DNA]</scope>
</reference>
<dbReference type="SUPFAM" id="SSF110849">
    <property type="entry name" value="ParB/Sulfiredoxin"/>
    <property type="match status" value="1"/>
</dbReference>
<dbReference type="GO" id="GO:0003677">
    <property type="term" value="F:DNA binding"/>
    <property type="evidence" value="ECO:0007669"/>
    <property type="project" value="UniProtKB-KW"/>
</dbReference>
<keyword evidence="2" id="KW-0159">Chromosome partition</keyword>
<feature type="domain" description="ParB-like N-terminal" evidence="4">
    <location>
        <begin position="13"/>
        <end position="113"/>
    </location>
</feature>
<evidence type="ECO:0000256" key="3">
    <source>
        <dbReference type="ARBA" id="ARBA00023125"/>
    </source>
</evidence>
<dbReference type="EMBL" id="PFKZ01000055">
    <property type="protein sequence ID" value="PIY59517.1"/>
    <property type="molecule type" value="Genomic_DNA"/>
</dbReference>
<dbReference type="Proteomes" id="UP000230363">
    <property type="component" value="Unassembled WGS sequence"/>
</dbReference>
<protein>
    <submittedName>
        <fullName evidence="5">Chromosome partitioning protein ParB</fullName>
    </submittedName>
</protein>
<dbReference type="AlphaFoldDB" id="A0A2M7Q7U8"/>
<proteinExistence type="inferred from homology"/>
<dbReference type="PANTHER" id="PTHR33375:SF1">
    <property type="entry name" value="CHROMOSOME-PARTITIONING PROTEIN PARB-RELATED"/>
    <property type="match status" value="1"/>
</dbReference>
<dbReference type="GO" id="GO:0005694">
    <property type="term" value="C:chromosome"/>
    <property type="evidence" value="ECO:0007669"/>
    <property type="project" value="TreeGrafter"/>
</dbReference>
<feature type="non-terminal residue" evidence="5">
    <location>
        <position position="241"/>
    </location>
</feature>
<accession>A0A2M7Q7U8</accession>
<dbReference type="InterPro" id="IPR036086">
    <property type="entry name" value="ParB/Sulfiredoxin_sf"/>
</dbReference>
<dbReference type="FunFam" id="1.10.10.2830:FF:000001">
    <property type="entry name" value="Chromosome partitioning protein ParB"/>
    <property type="match status" value="1"/>
</dbReference>
<dbReference type="GO" id="GO:0007059">
    <property type="term" value="P:chromosome segregation"/>
    <property type="evidence" value="ECO:0007669"/>
    <property type="project" value="UniProtKB-KW"/>
</dbReference>
<dbReference type="SUPFAM" id="SSF109709">
    <property type="entry name" value="KorB DNA-binding domain-like"/>
    <property type="match status" value="1"/>
</dbReference>
<name>A0A2M7Q7U8_9BACT</name>